<proteinExistence type="predicted"/>
<organism evidence="1 2">
    <name type="scientific">Myxococcus llanfairpwllgwyngyllgogerychwyrndrobwllllantysiliogogogochensis</name>
    <dbReference type="NCBI Taxonomy" id="2590453"/>
    <lineage>
        <taxon>Bacteria</taxon>
        <taxon>Pseudomonadati</taxon>
        <taxon>Myxococcota</taxon>
        <taxon>Myxococcia</taxon>
        <taxon>Myxococcales</taxon>
        <taxon>Cystobacterineae</taxon>
        <taxon>Myxococcaceae</taxon>
        <taxon>Myxococcus</taxon>
    </lineage>
</organism>
<accession>A0A540WPI6</accession>
<dbReference type="RefSeq" id="WP_141647869.1">
    <property type="nucleotide sequence ID" value="NZ_VIFM01000262.1"/>
</dbReference>
<evidence type="ECO:0000313" key="2">
    <source>
        <dbReference type="Proteomes" id="UP000315369"/>
    </source>
</evidence>
<dbReference type="AlphaFoldDB" id="A0A540WPI6"/>
<name>A0A540WPI6_9BACT</name>
<keyword evidence="2" id="KW-1185">Reference proteome</keyword>
<dbReference type="OrthoDB" id="257464at2"/>
<evidence type="ECO:0000313" key="1">
    <source>
        <dbReference type="EMBL" id="TQF10334.1"/>
    </source>
</evidence>
<dbReference type="EMBL" id="VIFM01000262">
    <property type="protein sequence ID" value="TQF10334.1"/>
    <property type="molecule type" value="Genomic_DNA"/>
</dbReference>
<comment type="caution">
    <text evidence="1">The sequence shown here is derived from an EMBL/GenBank/DDBJ whole genome shotgun (WGS) entry which is preliminary data.</text>
</comment>
<sequence>MVCCTLPRWWPVPTKAEVEAIIQMEDPVLRNLHITQTYHVLEVALTDVFGEEDLSWCGFSTWASKTAGAFIRKDVLPGVMAQLLERADAVTRGFSELQDRLLGAWGASVGIQYVLARTVEDVLDEVARHTARGNLVVFQELGPLYTDLLANFTGMDSPEPSRVEAVVSRLAPGPVGEGGQDLLIRAVRHYHEACFTEDPKAHAELMFLANALVGYHEQARLQGPVVAALNAPVKELFLEHLVAFVRADPNPRARSLSEWGLREGFAPLAQRLERLWRELATRMLMKMELPDVTLRLGEDLPALTAERDFPPALERLSHPELVALMAALDRSPDDTAGSAARDWGSLSDRMNLIVDLFRTRQQDRLLYDQPFTFLQVDAFQQGRVPHGRL</sequence>
<reference evidence="1 2" key="1">
    <citation type="submission" date="2019-06" db="EMBL/GenBank/DDBJ databases">
        <authorList>
            <person name="Livingstone P."/>
            <person name="Whitworth D."/>
        </authorList>
    </citation>
    <scope>NUCLEOTIDE SEQUENCE [LARGE SCALE GENOMIC DNA]</scope>
    <source>
        <strain evidence="1 2">AM401</strain>
    </source>
</reference>
<protein>
    <submittedName>
        <fullName evidence="1">Uncharacterized protein</fullName>
    </submittedName>
</protein>
<dbReference type="Proteomes" id="UP000315369">
    <property type="component" value="Unassembled WGS sequence"/>
</dbReference>
<gene>
    <name evidence="1" type="ORF">FJV41_39950</name>
</gene>